<dbReference type="InterPro" id="IPR036291">
    <property type="entry name" value="NAD(P)-bd_dom_sf"/>
</dbReference>
<comment type="caution">
    <text evidence="3">The sequence shown here is derived from an EMBL/GenBank/DDBJ whole genome shotgun (WGS) entry which is preliminary data.</text>
</comment>
<feature type="domain" description="NAD-dependent epimerase/dehydratase" evidence="2">
    <location>
        <begin position="7"/>
        <end position="228"/>
    </location>
</feature>
<dbReference type="Proteomes" id="UP000032512">
    <property type="component" value="Unassembled WGS sequence"/>
</dbReference>
<sequence length="306" mass="34212">MDRNKKVLITGANGFTGRHACQFFADCGYDVTGMVRSLPSKRSDVKLIYGDLGCQQRIEEVIKEIKPELILHLAGLNNVGESWVVPDECISTNVMGTVHLLEAVRNSCPEAKMIVVGSMLQEQPEEIPANPYSLSKTIQFQVSKAWEHLYEMNILFVKPTNLIGPGPANGICSILAQKIVQMESGKQSGTISLDSLDASRDFLDVRDAVKAFAILAELGQKGHVYELGTGVKRPLREVIEELRQLSVIEFEVNEQKPQKRTMTHVSGYSTLQDLNNLGWEPSISLQTSLRDILEYHRRRKGENMDE</sequence>
<dbReference type="RefSeq" id="WP_044390961.1">
    <property type="nucleotide sequence ID" value="NZ_JXIQ01000016.1"/>
</dbReference>
<organism evidence="3 4">
    <name type="scientific">Mesobacillus subterraneus</name>
    <dbReference type="NCBI Taxonomy" id="285983"/>
    <lineage>
        <taxon>Bacteria</taxon>
        <taxon>Bacillati</taxon>
        <taxon>Bacillota</taxon>
        <taxon>Bacilli</taxon>
        <taxon>Bacillales</taxon>
        <taxon>Bacillaceae</taxon>
        <taxon>Mesobacillus</taxon>
    </lineage>
</organism>
<dbReference type="Gene3D" id="3.90.25.10">
    <property type="entry name" value="UDP-galactose 4-epimerase, domain 1"/>
    <property type="match status" value="1"/>
</dbReference>
<proteinExistence type="inferred from homology"/>
<evidence type="ECO:0000313" key="3">
    <source>
        <dbReference type="EMBL" id="KIY23556.1"/>
    </source>
</evidence>
<dbReference type="Gene3D" id="3.40.50.720">
    <property type="entry name" value="NAD(P)-binding Rossmann-like Domain"/>
    <property type="match status" value="1"/>
</dbReference>
<dbReference type="PATRIC" id="fig|285983.3.peg.2161"/>
<dbReference type="Pfam" id="PF01370">
    <property type="entry name" value="Epimerase"/>
    <property type="match status" value="1"/>
</dbReference>
<reference evidence="3 4" key="1">
    <citation type="submission" date="2015-01" db="EMBL/GenBank/DDBJ databases">
        <title>Draft genome sequences of the supercritical CO2 tolerant bacteria Bacillus subterraneus MITOT1 and Bacillus cereus MIT0214.</title>
        <authorList>
            <person name="Peet K.C."/>
            <person name="Thompson J.R."/>
        </authorList>
    </citation>
    <scope>NUCLEOTIDE SEQUENCE [LARGE SCALE GENOMIC DNA]</scope>
    <source>
        <strain evidence="3 4">MITOT1</strain>
    </source>
</reference>
<protein>
    <recommendedName>
        <fullName evidence="2">NAD-dependent epimerase/dehydratase domain-containing protein</fullName>
    </recommendedName>
</protein>
<keyword evidence="4" id="KW-1185">Reference proteome</keyword>
<evidence type="ECO:0000256" key="1">
    <source>
        <dbReference type="ARBA" id="ARBA00007637"/>
    </source>
</evidence>
<comment type="similarity">
    <text evidence="1">Belongs to the NAD(P)-dependent epimerase/dehydratase family.</text>
</comment>
<dbReference type="EMBL" id="JXIQ01000016">
    <property type="protein sequence ID" value="KIY23556.1"/>
    <property type="molecule type" value="Genomic_DNA"/>
</dbReference>
<name>A0A0D6ZEN8_9BACI</name>
<accession>A0A0D6ZEN8</accession>
<gene>
    <name evidence="3" type="ORF">UB32_02660</name>
</gene>
<evidence type="ECO:0000259" key="2">
    <source>
        <dbReference type="Pfam" id="PF01370"/>
    </source>
</evidence>
<dbReference type="OrthoDB" id="9779041at2"/>
<dbReference type="InterPro" id="IPR001509">
    <property type="entry name" value="Epimerase_deHydtase"/>
</dbReference>
<evidence type="ECO:0000313" key="4">
    <source>
        <dbReference type="Proteomes" id="UP000032512"/>
    </source>
</evidence>
<dbReference type="AlphaFoldDB" id="A0A0D6ZEN8"/>
<dbReference type="PANTHER" id="PTHR43000">
    <property type="entry name" value="DTDP-D-GLUCOSE 4,6-DEHYDRATASE-RELATED"/>
    <property type="match status" value="1"/>
</dbReference>
<dbReference type="SUPFAM" id="SSF51735">
    <property type="entry name" value="NAD(P)-binding Rossmann-fold domains"/>
    <property type="match status" value="1"/>
</dbReference>